<dbReference type="InterPro" id="IPR004873">
    <property type="entry name" value="BURP_dom"/>
</dbReference>
<dbReference type="Pfam" id="PF03181">
    <property type="entry name" value="BURP"/>
    <property type="match status" value="1"/>
</dbReference>
<evidence type="ECO:0000256" key="1">
    <source>
        <dbReference type="ARBA" id="ARBA00022729"/>
    </source>
</evidence>
<keyword evidence="4" id="KW-1185">Reference proteome</keyword>
<dbReference type="PROSITE" id="PS51277">
    <property type="entry name" value="BURP"/>
    <property type="match status" value="1"/>
</dbReference>
<keyword evidence="1" id="KW-0732">Signal</keyword>
<organism evidence="3 4">
    <name type="scientific">Paspalum notatum var. saurae</name>
    <dbReference type="NCBI Taxonomy" id="547442"/>
    <lineage>
        <taxon>Eukaryota</taxon>
        <taxon>Viridiplantae</taxon>
        <taxon>Streptophyta</taxon>
        <taxon>Embryophyta</taxon>
        <taxon>Tracheophyta</taxon>
        <taxon>Spermatophyta</taxon>
        <taxon>Magnoliopsida</taxon>
        <taxon>Liliopsida</taxon>
        <taxon>Poales</taxon>
        <taxon>Poaceae</taxon>
        <taxon>PACMAD clade</taxon>
        <taxon>Panicoideae</taxon>
        <taxon>Andropogonodae</taxon>
        <taxon>Paspaleae</taxon>
        <taxon>Paspalinae</taxon>
        <taxon>Paspalum</taxon>
    </lineage>
</organism>
<protein>
    <recommendedName>
        <fullName evidence="2">BURP domain-containing protein</fullName>
    </recommendedName>
</protein>
<accession>A0AAQ3PR46</accession>
<feature type="domain" description="BURP" evidence="2">
    <location>
        <begin position="1"/>
        <end position="82"/>
    </location>
</feature>
<name>A0AAQ3PR46_PASNO</name>
<evidence type="ECO:0000313" key="3">
    <source>
        <dbReference type="EMBL" id="WVZ51154.1"/>
    </source>
</evidence>
<dbReference type="AlphaFoldDB" id="A0AAQ3PR46"/>
<evidence type="ECO:0000259" key="2">
    <source>
        <dbReference type="PROSITE" id="PS51277"/>
    </source>
</evidence>
<dbReference type="PANTHER" id="PTHR31236:SF31">
    <property type="entry name" value="BURP DOMAIN-CONTAINING PROTEIN 7"/>
    <property type="match status" value="1"/>
</dbReference>
<dbReference type="EMBL" id="CP144745">
    <property type="protein sequence ID" value="WVZ51154.1"/>
    <property type="molecule type" value="Genomic_DNA"/>
</dbReference>
<proteinExistence type="predicted"/>
<reference evidence="3 4" key="1">
    <citation type="submission" date="2024-02" db="EMBL/GenBank/DDBJ databases">
        <title>High-quality chromosome-scale genome assembly of Pensacola bahiagrass (Paspalum notatum Flugge var. saurae).</title>
        <authorList>
            <person name="Vega J.M."/>
            <person name="Podio M."/>
            <person name="Orjuela J."/>
            <person name="Siena L.A."/>
            <person name="Pessino S.C."/>
            <person name="Combes M.C."/>
            <person name="Mariac C."/>
            <person name="Albertini E."/>
            <person name="Pupilli F."/>
            <person name="Ortiz J.P.A."/>
            <person name="Leblanc O."/>
        </authorList>
    </citation>
    <scope>NUCLEOTIDE SEQUENCE [LARGE SCALE GENOMIC DNA]</scope>
    <source>
        <strain evidence="3">R1</strain>
        <tissue evidence="3">Leaf</tissue>
    </source>
</reference>
<dbReference type="PANTHER" id="PTHR31236">
    <property type="entry name" value="BURP DOMAIN PROTEIN USPL1-LIKE"/>
    <property type="match status" value="1"/>
</dbReference>
<gene>
    <name evidence="3" type="ORF">U9M48_002322</name>
</gene>
<sequence>MVACHRMPYPYAVFSCHTTTAALYAVTLAGAEDGTKAEAMTACHKDASPGIFWPTYKKLGVAPGTVPVCHFLPQDSMLWMRK</sequence>
<dbReference type="InterPro" id="IPR044816">
    <property type="entry name" value="BURP"/>
</dbReference>
<dbReference type="Proteomes" id="UP001341281">
    <property type="component" value="Chromosome 01"/>
</dbReference>
<evidence type="ECO:0000313" key="4">
    <source>
        <dbReference type="Proteomes" id="UP001341281"/>
    </source>
</evidence>